<keyword evidence="1" id="KW-0678">Repressor</keyword>
<dbReference type="InterPro" id="IPR009061">
    <property type="entry name" value="DNA-bd_dom_put_sf"/>
</dbReference>
<comment type="caution">
    <text evidence="7">The sequence shown here is derived from an EMBL/GenBank/DDBJ whole genome shotgun (WGS) entry which is preliminary data.</text>
</comment>
<dbReference type="Gene3D" id="1.10.1660.10">
    <property type="match status" value="1"/>
</dbReference>
<dbReference type="PANTHER" id="PTHR30204">
    <property type="entry name" value="REDOX-CYCLING DRUG-SENSING TRANSCRIPTIONAL ACTIVATOR SOXR"/>
    <property type="match status" value="1"/>
</dbReference>
<keyword evidence="2" id="KW-0805">Transcription regulation</keyword>
<evidence type="ECO:0000256" key="4">
    <source>
        <dbReference type="ARBA" id="ARBA00023163"/>
    </source>
</evidence>
<name>A0A7X5U853_9GAMM</name>
<keyword evidence="4" id="KW-0804">Transcription</keyword>
<sequence>MKSPSPKDLLTIGELAHETGASLRSIRHYDEHGLLASARAGNGYRLFPVAAITQVRQVQRLIGAGFSIAEIRSFPGCMLMVEGAAACPETAPLQHARLAAIERQMADLERRRNRLRSMLAEAAPPEPVAASRRLRKSKT</sequence>
<evidence type="ECO:0000256" key="3">
    <source>
        <dbReference type="ARBA" id="ARBA00023125"/>
    </source>
</evidence>
<accession>A0A7X5U853</accession>
<evidence type="ECO:0000313" key="8">
    <source>
        <dbReference type="Proteomes" id="UP000490980"/>
    </source>
</evidence>
<dbReference type="PRINTS" id="PR00040">
    <property type="entry name" value="HTHMERR"/>
</dbReference>
<proteinExistence type="predicted"/>
<evidence type="ECO:0000256" key="1">
    <source>
        <dbReference type="ARBA" id="ARBA00022491"/>
    </source>
</evidence>
<dbReference type="GO" id="GO:0003700">
    <property type="term" value="F:DNA-binding transcription factor activity"/>
    <property type="evidence" value="ECO:0007669"/>
    <property type="project" value="InterPro"/>
</dbReference>
<keyword evidence="8" id="KW-1185">Reference proteome</keyword>
<dbReference type="GO" id="GO:0003677">
    <property type="term" value="F:DNA binding"/>
    <property type="evidence" value="ECO:0007669"/>
    <property type="project" value="UniProtKB-KW"/>
</dbReference>
<dbReference type="SUPFAM" id="SSF46955">
    <property type="entry name" value="Putative DNA-binding domain"/>
    <property type="match status" value="1"/>
</dbReference>
<dbReference type="RefSeq" id="WP_166946743.1">
    <property type="nucleotide sequence ID" value="NZ_JAARLZ010000002.1"/>
</dbReference>
<dbReference type="SMART" id="SM00422">
    <property type="entry name" value="HTH_MERR"/>
    <property type="match status" value="1"/>
</dbReference>
<organism evidence="7 8">
    <name type="scientific">Luteibacter anthropi</name>
    <dbReference type="NCBI Taxonomy" id="564369"/>
    <lineage>
        <taxon>Bacteria</taxon>
        <taxon>Pseudomonadati</taxon>
        <taxon>Pseudomonadota</taxon>
        <taxon>Gammaproteobacteria</taxon>
        <taxon>Lysobacterales</taxon>
        <taxon>Rhodanobacteraceae</taxon>
        <taxon>Luteibacter</taxon>
    </lineage>
</organism>
<feature type="region of interest" description="Disordered" evidence="5">
    <location>
        <begin position="118"/>
        <end position="139"/>
    </location>
</feature>
<evidence type="ECO:0000313" key="7">
    <source>
        <dbReference type="EMBL" id="NII05653.1"/>
    </source>
</evidence>
<dbReference type="PANTHER" id="PTHR30204:SF69">
    <property type="entry name" value="MERR-FAMILY TRANSCRIPTIONAL REGULATOR"/>
    <property type="match status" value="1"/>
</dbReference>
<keyword evidence="3" id="KW-0238">DNA-binding</keyword>
<dbReference type="InterPro" id="IPR000551">
    <property type="entry name" value="MerR-type_HTH_dom"/>
</dbReference>
<reference evidence="7 8" key="1">
    <citation type="submission" date="2020-03" db="EMBL/GenBank/DDBJ databases">
        <authorList>
            <person name="Lai Q."/>
        </authorList>
    </citation>
    <scope>NUCLEOTIDE SEQUENCE [LARGE SCALE GENOMIC DNA]</scope>
    <source>
        <strain evidence="7 8">CCUG 25036</strain>
    </source>
</reference>
<dbReference type="EMBL" id="JAARLZ010000002">
    <property type="protein sequence ID" value="NII05653.1"/>
    <property type="molecule type" value="Genomic_DNA"/>
</dbReference>
<dbReference type="Proteomes" id="UP000490980">
    <property type="component" value="Unassembled WGS sequence"/>
</dbReference>
<feature type="domain" description="HTH merR-type" evidence="6">
    <location>
        <begin position="9"/>
        <end position="77"/>
    </location>
</feature>
<protein>
    <submittedName>
        <fullName evidence="7">MerR family transcriptional regulator</fullName>
    </submittedName>
</protein>
<evidence type="ECO:0000259" key="6">
    <source>
        <dbReference type="PROSITE" id="PS50937"/>
    </source>
</evidence>
<dbReference type="InterPro" id="IPR047057">
    <property type="entry name" value="MerR_fam"/>
</dbReference>
<dbReference type="Pfam" id="PF13411">
    <property type="entry name" value="MerR_1"/>
    <property type="match status" value="1"/>
</dbReference>
<evidence type="ECO:0000256" key="2">
    <source>
        <dbReference type="ARBA" id="ARBA00023015"/>
    </source>
</evidence>
<gene>
    <name evidence="7" type="ORF">HBF25_04510</name>
</gene>
<dbReference type="AlphaFoldDB" id="A0A7X5U853"/>
<dbReference type="PROSITE" id="PS50937">
    <property type="entry name" value="HTH_MERR_2"/>
    <property type="match status" value="1"/>
</dbReference>
<evidence type="ECO:0000256" key="5">
    <source>
        <dbReference type="SAM" id="MobiDB-lite"/>
    </source>
</evidence>